<evidence type="ECO:0000313" key="4">
    <source>
        <dbReference type="Proteomes" id="UP000326939"/>
    </source>
</evidence>
<keyword evidence="4" id="KW-1185">Reference proteome</keyword>
<dbReference type="Gene3D" id="1.25.40.10">
    <property type="entry name" value="Tetratricopeptide repeat domain"/>
    <property type="match status" value="2"/>
</dbReference>
<evidence type="ECO:0000313" key="3">
    <source>
        <dbReference type="EMBL" id="KAB5553254.1"/>
    </source>
</evidence>
<evidence type="ECO:0008006" key="5">
    <source>
        <dbReference type="Google" id="ProtNLM"/>
    </source>
</evidence>
<dbReference type="PROSITE" id="PS51375">
    <property type="entry name" value="PPR"/>
    <property type="match status" value="3"/>
</dbReference>
<dbReference type="Pfam" id="PF13041">
    <property type="entry name" value="PPR_2"/>
    <property type="match status" value="1"/>
</dbReference>
<dbReference type="InterPro" id="IPR002885">
    <property type="entry name" value="PPR_rpt"/>
</dbReference>
<comment type="caution">
    <text evidence="3">The sequence shown here is derived from an EMBL/GenBank/DDBJ whole genome shotgun (WGS) entry which is preliminary data.</text>
</comment>
<protein>
    <recommendedName>
        <fullName evidence="5">DYW domain-containing protein</fullName>
    </recommendedName>
</protein>
<dbReference type="PANTHER" id="PTHR47931">
    <property type="entry name" value="OS01G0228400 PROTEIN"/>
    <property type="match status" value="1"/>
</dbReference>
<dbReference type="AlphaFoldDB" id="A0A5N5MDI7"/>
<gene>
    <name evidence="3" type="ORF">DKX38_010565</name>
</gene>
<evidence type="ECO:0000256" key="2">
    <source>
        <dbReference type="PROSITE-ProRule" id="PRU00708"/>
    </source>
</evidence>
<dbReference type="Proteomes" id="UP000326939">
    <property type="component" value="Chromosome 6"/>
</dbReference>
<dbReference type="InterPro" id="IPR011990">
    <property type="entry name" value="TPR-like_helical_dom_sf"/>
</dbReference>
<sequence length="330" mass="36845">MQSTYLKPDVVMYNILIDAMCKFGNLKDARKLFSELFFQGLLPNVQIYTTIINGFCKEGLLDEALEAFRNMEEDGCHPDEFSYNVIVRGFLQHKDESTAAQLIGEMRDRGFVAEVGTATCSQEDFELRYERSMLLCCCLSASTHARPLSVVAGALLAEYAIRVFDKICEHGITPNLKTFETLIWGFAEAKQPWKAEEILQIMTEFEVQREKSTMLLVTEAWRATGMTKEASGTLGFQYSNILQNTSAVTSDHKGSPATLRKGRMVLRDDFQCMLMACHKNLSLPHSCKFGLVAVAQGQSTQTLVQGIPSMVAVFKGKHGSKVTQLVDFDG</sequence>
<name>A0A5N5MDI7_9ROSI</name>
<feature type="repeat" description="PPR" evidence="2">
    <location>
        <begin position="79"/>
        <end position="113"/>
    </location>
</feature>
<feature type="repeat" description="PPR" evidence="2">
    <location>
        <begin position="44"/>
        <end position="78"/>
    </location>
</feature>
<proteinExistence type="predicted"/>
<keyword evidence="1" id="KW-0677">Repeat</keyword>
<organism evidence="3 4">
    <name type="scientific">Salix brachista</name>
    <dbReference type="NCBI Taxonomy" id="2182728"/>
    <lineage>
        <taxon>Eukaryota</taxon>
        <taxon>Viridiplantae</taxon>
        <taxon>Streptophyta</taxon>
        <taxon>Embryophyta</taxon>
        <taxon>Tracheophyta</taxon>
        <taxon>Spermatophyta</taxon>
        <taxon>Magnoliopsida</taxon>
        <taxon>eudicotyledons</taxon>
        <taxon>Gunneridae</taxon>
        <taxon>Pentapetalae</taxon>
        <taxon>rosids</taxon>
        <taxon>fabids</taxon>
        <taxon>Malpighiales</taxon>
        <taxon>Salicaceae</taxon>
        <taxon>Saliceae</taxon>
        <taxon>Salix</taxon>
    </lineage>
</organism>
<dbReference type="Pfam" id="PF12854">
    <property type="entry name" value="PPR_1"/>
    <property type="match status" value="1"/>
</dbReference>
<feature type="repeat" description="PPR" evidence="2">
    <location>
        <begin position="9"/>
        <end position="43"/>
    </location>
</feature>
<dbReference type="Pfam" id="PF13812">
    <property type="entry name" value="PPR_3"/>
    <property type="match status" value="1"/>
</dbReference>
<evidence type="ECO:0000256" key="1">
    <source>
        <dbReference type="ARBA" id="ARBA00022737"/>
    </source>
</evidence>
<dbReference type="PANTHER" id="PTHR47931:SF1">
    <property type="entry name" value="PPR CONTAINING PLANT-LIKE PROTEIN"/>
    <property type="match status" value="1"/>
</dbReference>
<dbReference type="EMBL" id="VDCV01000006">
    <property type="protein sequence ID" value="KAB5553254.1"/>
    <property type="molecule type" value="Genomic_DNA"/>
</dbReference>
<dbReference type="NCBIfam" id="TIGR00756">
    <property type="entry name" value="PPR"/>
    <property type="match status" value="3"/>
</dbReference>
<reference evidence="4" key="1">
    <citation type="journal article" date="2019" name="Gigascience">
        <title>De novo genome assembly of the endangered Acer yangbiense, a plant species with extremely small populations endemic to Yunnan Province, China.</title>
        <authorList>
            <person name="Yang J."/>
            <person name="Wariss H.M."/>
            <person name="Tao L."/>
            <person name="Zhang R."/>
            <person name="Yun Q."/>
            <person name="Hollingsworth P."/>
            <person name="Dao Z."/>
            <person name="Luo G."/>
            <person name="Guo H."/>
            <person name="Ma Y."/>
            <person name="Sun W."/>
        </authorList>
    </citation>
    <scope>NUCLEOTIDE SEQUENCE [LARGE SCALE GENOMIC DNA]</scope>
    <source>
        <strain evidence="4">cv. br00</strain>
    </source>
</reference>
<accession>A0A5N5MDI7</accession>